<sequence length="93" mass="10023">MKVKVTPGDIKAQLIPKIPCSTVIVGSASHSLLLVVERATGSWRRGAGEVSYPERRRRGRRKLKSGQTPSCCKVREPSGGVQRALGPLLTCTP</sequence>
<comment type="caution">
    <text evidence="2">The sequence shown here is derived from an EMBL/GenBank/DDBJ whole genome shotgun (WGS) entry which is preliminary data.</text>
</comment>
<dbReference type="AlphaFoldDB" id="A0A5B7JPM0"/>
<feature type="region of interest" description="Disordered" evidence="1">
    <location>
        <begin position="48"/>
        <end position="79"/>
    </location>
</feature>
<dbReference type="EMBL" id="VSRR010097921">
    <property type="protein sequence ID" value="MPC94284.1"/>
    <property type="molecule type" value="Genomic_DNA"/>
</dbReference>
<keyword evidence="3" id="KW-1185">Reference proteome</keyword>
<protein>
    <submittedName>
        <fullName evidence="2">Uncharacterized protein</fullName>
    </submittedName>
</protein>
<evidence type="ECO:0000313" key="2">
    <source>
        <dbReference type="EMBL" id="MPC94284.1"/>
    </source>
</evidence>
<organism evidence="2 3">
    <name type="scientific">Portunus trituberculatus</name>
    <name type="common">Swimming crab</name>
    <name type="synonym">Neptunus trituberculatus</name>
    <dbReference type="NCBI Taxonomy" id="210409"/>
    <lineage>
        <taxon>Eukaryota</taxon>
        <taxon>Metazoa</taxon>
        <taxon>Ecdysozoa</taxon>
        <taxon>Arthropoda</taxon>
        <taxon>Crustacea</taxon>
        <taxon>Multicrustacea</taxon>
        <taxon>Malacostraca</taxon>
        <taxon>Eumalacostraca</taxon>
        <taxon>Eucarida</taxon>
        <taxon>Decapoda</taxon>
        <taxon>Pleocyemata</taxon>
        <taxon>Brachyura</taxon>
        <taxon>Eubrachyura</taxon>
        <taxon>Portunoidea</taxon>
        <taxon>Portunidae</taxon>
        <taxon>Portuninae</taxon>
        <taxon>Portunus</taxon>
    </lineage>
</organism>
<evidence type="ECO:0000313" key="3">
    <source>
        <dbReference type="Proteomes" id="UP000324222"/>
    </source>
</evidence>
<reference evidence="2 3" key="1">
    <citation type="submission" date="2019-05" db="EMBL/GenBank/DDBJ databases">
        <title>Another draft genome of Portunus trituberculatus and its Hox gene families provides insights of decapod evolution.</title>
        <authorList>
            <person name="Jeong J.-H."/>
            <person name="Song I."/>
            <person name="Kim S."/>
            <person name="Choi T."/>
            <person name="Kim D."/>
            <person name="Ryu S."/>
            <person name="Kim W."/>
        </authorList>
    </citation>
    <scope>NUCLEOTIDE SEQUENCE [LARGE SCALE GENOMIC DNA]</scope>
    <source>
        <tissue evidence="2">Muscle</tissue>
    </source>
</reference>
<accession>A0A5B7JPM0</accession>
<evidence type="ECO:0000256" key="1">
    <source>
        <dbReference type="SAM" id="MobiDB-lite"/>
    </source>
</evidence>
<feature type="compositionally biased region" description="Basic residues" evidence="1">
    <location>
        <begin position="55"/>
        <end position="64"/>
    </location>
</feature>
<proteinExistence type="predicted"/>
<gene>
    <name evidence="2" type="ORF">E2C01_089446</name>
</gene>
<dbReference type="Proteomes" id="UP000324222">
    <property type="component" value="Unassembled WGS sequence"/>
</dbReference>
<name>A0A5B7JPM0_PORTR</name>